<dbReference type="Pfam" id="PF00075">
    <property type="entry name" value="RNase_H"/>
    <property type="match status" value="1"/>
</dbReference>
<evidence type="ECO:0000256" key="7">
    <source>
        <dbReference type="ARBA" id="ARBA00022801"/>
    </source>
</evidence>
<evidence type="ECO:0000256" key="3">
    <source>
        <dbReference type="ARBA" id="ARBA00012180"/>
    </source>
</evidence>
<dbReference type="GO" id="GO:0003676">
    <property type="term" value="F:nucleic acid binding"/>
    <property type="evidence" value="ECO:0007669"/>
    <property type="project" value="InterPro"/>
</dbReference>
<dbReference type="OMA" id="REDIGMW"/>
<keyword evidence="7" id="KW-0378">Hydrolase</keyword>
<dbReference type="Proteomes" id="UP000258309">
    <property type="component" value="Unassembled WGS sequence"/>
</dbReference>
<dbReference type="PANTHER" id="PTHR10642:SF26">
    <property type="entry name" value="RIBONUCLEASE H1"/>
    <property type="match status" value="1"/>
</dbReference>
<dbReference type="Gene3D" id="3.30.420.10">
    <property type="entry name" value="Ribonuclease H-like superfamily/Ribonuclease H"/>
    <property type="match status" value="1"/>
</dbReference>
<dbReference type="GO" id="GO:0004523">
    <property type="term" value="F:RNA-DNA hybrid ribonuclease activity"/>
    <property type="evidence" value="ECO:0007669"/>
    <property type="project" value="UniProtKB-EC"/>
</dbReference>
<evidence type="ECO:0000256" key="2">
    <source>
        <dbReference type="ARBA" id="ARBA00005300"/>
    </source>
</evidence>
<evidence type="ECO:0000256" key="5">
    <source>
        <dbReference type="ARBA" id="ARBA00022723"/>
    </source>
</evidence>
<keyword evidence="5" id="KW-0479">Metal-binding</keyword>
<dbReference type="InterPro" id="IPR012337">
    <property type="entry name" value="RNaseH-like_sf"/>
</dbReference>
<dbReference type="PANTHER" id="PTHR10642">
    <property type="entry name" value="RIBONUCLEASE H1"/>
    <property type="match status" value="1"/>
</dbReference>
<organism evidence="9 10">
    <name type="scientific">Scytalidium lignicola</name>
    <name type="common">Hyphomycete</name>
    <dbReference type="NCBI Taxonomy" id="5539"/>
    <lineage>
        <taxon>Eukaryota</taxon>
        <taxon>Fungi</taxon>
        <taxon>Dikarya</taxon>
        <taxon>Ascomycota</taxon>
        <taxon>Pezizomycotina</taxon>
        <taxon>Leotiomycetes</taxon>
        <taxon>Leotiomycetes incertae sedis</taxon>
        <taxon>Scytalidium</taxon>
    </lineage>
</organism>
<gene>
    <name evidence="9" type="ORF">B7463_g9894</name>
</gene>
<evidence type="ECO:0000259" key="8">
    <source>
        <dbReference type="PROSITE" id="PS50879"/>
    </source>
</evidence>
<dbReference type="CDD" id="cd13934">
    <property type="entry name" value="RNase_H_Dikarya_like"/>
    <property type="match status" value="1"/>
</dbReference>
<feature type="non-terminal residue" evidence="9">
    <location>
        <position position="335"/>
    </location>
</feature>
<evidence type="ECO:0000256" key="6">
    <source>
        <dbReference type="ARBA" id="ARBA00022759"/>
    </source>
</evidence>
<evidence type="ECO:0000313" key="10">
    <source>
        <dbReference type="Proteomes" id="UP000258309"/>
    </source>
</evidence>
<dbReference type="EMBL" id="NCSJ02000261">
    <property type="protein sequence ID" value="RFU26459.1"/>
    <property type="molecule type" value="Genomic_DNA"/>
</dbReference>
<feature type="non-terminal residue" evidence="9">
    <location>
        <position position="1"/>
    </location>
</feature>
<dbReference type="SUPFAM" id="SSF53098">
    <property type="entry name" value="Ribonuclease H-like"/>
    <property type="match status" value="1"/>
</dbReference>
<dbReference type="InterPro" id="IPR050092">
    <property type="entry name" value="RNase_H"/>
</dbReference>
<dbReference type="InterPro" id="IPR002156">
    <property type="entry name" value="RNaseH_domain"/>
</dbReference>
<dbReference type="PROSITE" id="PS50879">
    <property type="entry name" value="RNASE_H_1"/>
    <property type="match status" value="1"/>
</dbReference>
<comment type="similarity">
    <text evidence="2">Belongs to the RNase H family.</text>
</comment>
<dbReference type="AlphaFoldDB" id="A0A3E2GZA8"/>
<evidence type="ECO:0000256" key="4">
    <source>
        <dbReference type="ARBA" id="ARBA00022722"/>
    </source>
</evidence>
<dbReference type="GO" id="GO:0046872">
    <property type="term" value="F:metal ion binding"/>
    <property type="evidence" value="ECO:0007669"/>
    <property type="project" value="UniProtKB-KW"/>
</dbReference>
<protein>
    <recommendedName>
        <fullName evidence="3">ribonuclease H</fullName>
        <ecNumber evidence="3">3.1.26.4</ecNumber>
    </recommendedName>
</protein>
<comment type="catalytic activity">
    <reaction evidence="1">
        <text>Endonucleolytic cleavage to 5'-phosphomonoester.</text>
        <dbReference type="EC" id="3.1.26.4"/>
    </reaction>
</comment>
<feature type="domain" description="RNase H type-1" evidence="8">
    <location>
        <begin position="155"/>
        <end position="320"/>
    </location>
</feature>
<keyword evidence="10" id="KW-1185">Reference proteome</keyword>
<dbReference type="InterPro" id="IPR036397">
    <property type="entry name" value="RNaseH_sf"/>
</dbReference>
<evidence type="ECO:0000256" key="1">
    <source>
        <dbReference type="ARBA" id="ARBA00000077"/>
    </source>
</evidence>
<reference evidence="9 10" key="1">
    <citation type="submission" date="2018-05" db="EMBL/GenBank/DDBJ databases">
        <title>Draft genome sequence of Scytalidium lignicola DSM 105466, a ubiquitous saprotrophic fungus.</title>
        <authorList>
            <person name="Buettner E."/>
            <person name="Gebauer A.M."/>
            <person name="Hofrichter M."/>
            <person name="Liers C."/>
            <person name="Kellner H."/>
        </authorList>
    </citation>
    <scope>NUCLEOTIDE SEQUENCE [LARGE SCALE GENOMIC DNA]</scope>
    <source>
        <strain evidence="9 10">DSM 105466</strain>
    </source>
</reference>
<dbReference type="EC" id="3.1.26.4" evidence="3"/>
<dbReference type="GO" id="GO:0043137">
    <property type="term" value="P:DNA replication, removal of RNA primer"/>
    <property type="evidence" value="ECO:0007669"/>
    <property type="project" value="TreeGrafter"/>
</dbReference>
<keyword evidence="4" id="KW-0540">Nuclease</keyword>
<keyword evidence="6" id="KW-0255">Endonuclease</keyword>
<dbReference type="OrthoDB" id="407198at2759"/>
<evidence type="ECO:0000313" key="9">
    <source>
        <dbReference type="EMBL" id="RFU26459.1"/>
    </source>
</evidence>
<sequence>MAEWQQMYPPLELEDGTLVCSRHEKVVCPVCCVDYSFALSDAQILPNGTLICRDHRRVFCHDCCVDYRPTPSVSEEEREQDSSDESDIVEQLDDNPFPGGLTILDPNGHSKFNTDQAVLQSVVDMLRDARFVPPNRRDSLEELFKHGRRFVRKSDVREMLIYTDGVCLNNGQPNPSAGYAFFFGLEPKASGVYSNKVLSMRLETEGPTGATYNQTSNRAELRAVIAALAYRAWHGEGRNRVVIATDSEYVVSGATQWVWNWLRFGWQIVKNEPVKNRDLWELLLSEVYYLHQDCGVQVVFWRIPRVWNAVADGKAKEGAALPVQQQFITPFGNLV</sequence>
<proteinExistence type="inferred from homology"/>
<accession>A0A3E2GZA8</accession>
<comment type="caution">
    <text evidence="9">The sequence shown here is derived from an EMBL/GenBank/DDBJ whole genome shotgun (WGS) entry which is preliminary data.</text>
</comment>
<name>A0A3E2GZA8_SCYLI</name>
<dbReference type="STRING" id="5539.A0A3E2GZA8"/>